<proteinExistence type="predicted"/>
<dbReference type="AlphaFoldDB" id="A0A8B8FV27"/>
<keyword evidence="1" id="KW-1185">Reference proteome</keyword>
<accession>A0A8B8FV27</accession>
<reference evidence="2" key="1">
    <citation type="submission" date="2025-08" db="UniProtKB">
        <authorList>
            <consortium name="RefSeq"/>
        </authorList>
    </citation>
    <scope>IDENTIFICATION</scope>
    <source>
        <tissue evidence="2">Whole body</tissue>
    </source>
</reference>
<protein>
    <submittedName>
        <fullName evidence="2">Uncharacterized protein LOC112686248</fullName>
    </submittedName>
</protein>
<organism evidence="1 2">
    <name type="scientific">Sipha flava</name>
    <name type="common">yellow sugarcane aphid</name>
    <dbReference type="NCBI Taxonomy" id="143950"/>
    <lineage>
        <taxon>Eukaryota</taxon>
        <taxon>Metazoa</taxon>
        <taxon>Ecdysozoa</taxon>
        <taxon>Arthropoda</taxon>
        <taxon>Hexapoda</taxon>
        <taxon>Insecta</taxon>
        <taxon>Pterygota</taxon>
        <taxon>Neoptera</taxon>
        <taxon>Paraneoptera</taxon>
        <taxon>Hemiptera</taxon>
        <taxon>Sternorrhyncha</taxon>
        <taxon>Aphidomorpha</taxon>
        <taxon>Aphidoidea</taxon>
        <taxon>Aphididae</taxon>
        <taxon>Sipha</taxon>
    </lineage>
</organism>
<sequence>MPHTNLITISDIKNCYENKEDKTAIDKLKTKLNGLINEGEWELTDIIEHDYSLAPIVDCLKYYIAGYLTHQITKGSSCPKCKSSLTSIECFTSEADLTNIKSRGWLKHPNKYLYKLLSVIEDELMNHISKTSVFEDTIEALITKCETFTFPCAEHKDFILAYIIKYYINMRMHQWTRQTNQ</sequence>
<evidence type="ECO:0000313" key="2">
    <source>
        <dbReference type="RefSeq" id="XP_025414236.1"/>
    </source>
</evidence>
<dbReference type="Proteomes" id="UP000694846">
    <property type="component" value="Unplaced"/>
</dbReference>
<name>A0A8B8FV27_9HEMI</name>
<evidence type="ECO:0000313" key="1">
    <source>
        <dbReference type="Proteomes" id="UP000694846"/>
    </source>
</evidence>
<dbReference type="GeneID" id="112686248"/>
<gene>
    <name evidence="2" type="primary">LOC112686248</name>
</gene>
<dbReference type="RefSeq" id="XP_025414236.1">
    <property type="nucleotide sequence ID" value="XM_025558451.1"/>
</dbReference>
<dbReference type="OrthoDB" id="6592552at2759"/>